<dbReference type="InterPro" id="IPR036396">
    <property type="entry name" value="Cyt_P450_sf"/>
</dbReference>
<dbReference type="PANTHER" id="PTHR24299:SF14">
    <property type="entry name" value="OS10G0514300 PROTEIN"/>
    <property type="match status" value="1"/>
</dbReference>
<keyword evidence="1" id="KW-1133">Transmembrane helix</keyword>
<keyword evidence="2" id="KW-1185">Reference proteome</keyword>
<keyword evidence="1" id="KW-0472">Membrane</keyword>
<dbReference type="PRINTS" id="PR00463">
    <property type="entry name" value="EP450I"/>
</dbReference>
<dbReference type="Gene3D" id="1.10.630.10">
    <property type="entry name" value="Cytochrome P450"/>
    <property type="match status" value="1"/>
</dbReference>
<evidence type="ECO:0000313" key="2">
    <source>
        <dbReference type="Proteomes" id="UP000694864"/>
    </source>
</evidence>
<reference evidence="2" key="1">
    <citation type="journal article" date="2014" name="Nat. Commun.">
        <title>The emerging biofuel crop Camelina sativa retains a highly undifferentiated hexaploid genome structure.</title>
        <authorList>
            <person name="Kagale S."/>
            <person name="Koh C."/>
            <person name="Nixon J."/>
            <person name="Bollina V."/>
            <person name="Clarke W.E."/>
            <person name="Tuteja R."/>
            <person name="Spillane C."/>
            <person name="Robinson S.J."/>
            <person name="Links M.G."/>
            <person name="Clarke C."/>
            <person name="Higgins E.E."/>
            <person name="Huebert T."/>
            <person name="Sharpe A.G."/>
            <person name="Parkin I.A."/>
        </authorList>
    </citation>
    <scope>NUCLEOTIDE SEQUENCE [LARGE SCALE GENOMIC DNA]</scope>
    <source>
        <strain evidence="2">cv. DH55</strain>
    </source>
</reference>
<dbReference type="SUPFAM" id="SSF48264">
    <property type="entry name" value="Cytochrome P450"/>
    <property type="match status" value="1"/>
</dbReference>
<gene>
    <name evidence="3" type="primary">LOC109131679</name>
</gene>
<dbReference type="InterPro" id="IPR001128">
    <property type="entry name" value="Cyt_P450"/>
</dbReference>
<dbReference type="PANTHER" id="PTHR24299">
    <property type="entry name" value="CYTOCHROME P450 FAMILY 1"/>
    <property type="match status" value="1"/>
</dbReference>
<name>A0ABM1RHA6_CAMSA</name>
<proteinExistence type="predicted"/>
<reference evidence="3" key="2">
    <citation type="submission" date="2025-08" db="UniProtKB">
        <authorList>
            <consortium name="RefSeq"/>
        </authorList>
    </citation>
    <scope>IDENTIFICATION</scope>
    <source>
        <tissue evidence="3">Leaf</tissue>
    </source>
</reference>
<dbReference type="RefSeq" id="XP_019098394.1">
    <property type="nucleotide sequence ID" value="XM_019242849.1"/>
</dbReference>
<feature type="transmembrane region" description="Helical" evidence="1">
    <location>
        <begin position="12"/>
        <end position="33"/>
    </location>
</feature>
<organism evidence="2 3">
    <name type="scientific">Camelina sativa</name>
    <name type="common">False flax</name>
    <name type="synonym">Myagrum sativum</name>
    <dbReference type="NCBI Taxonomy" id="90675"/>
    <lineage>
        <taxon>Eukaryota</taxon>
        <taxon>Viridiplantae</taxon>
        <taxon>Streptophyta</taxon>
        <taxon>Embryophyta</taxon>
        <taxon>Tracheophyta</taxon>
        <taxon>Spermatophyta</taxon>
        <taxon>Magnoliopsida</taxon>
        <taxon>eudicotyledons</taxon>
        <taxon>Gunneridae</taxon>
        <taxon>Pentapetalae</taxon>
        <taxon>rosids</taxon>
        <taxon>malvids</taxon>
        <taxon>Brassicales</taxon>
        <taxon>Brassicaceae</taxon>
        <taxon>Camelineae</taxon>
        <taxon>Camelina</taxon>
    </lineage>
</organism>
<feature type="non-terminal residue" evidence="3">
    <location>
        <position position="146"/>
    </location>
</feature>
<evidence type="ECO:0000256" key="1">
    <source>
        <dbReference type="SAM" id="Phobius"/>
    </source>
</evidence>
<dbReference type="Proteomes" id="UP000694864">
    <property type="component" value="Unplaced"/>
</dbReference>
<accession>A0ABM1RHA6</accession>
<dbReference type="InterPro" id="IPR002401">
    <property type="entry name" value="Cyt_P450_E_grp-I"/>
</dbReference>
<sequence length="146" mass="16460">MSLFPFTTTSFNISPSLFLTILVSTLVLLILTLRSSNSKHVKLPPGPPGWPVVGNLFQFARSKKQFYEYVDDVRNKYGPIFTLRMGSRTMIIISDSAIAHDVLIQRGPMFATRPSENPTRTIFSSNTFTVNASAYGPVWRSLRRNM</sequence>
<protein>
    <submittedName>
        <fullName evidence="3">Cytochrome P450 77A4-like</fullName>
    </submittedName>
</protein>
<keyword evidence="1" id="KW-0812">Transmembrane</keyword>
<evidence type="ECO:0000313" key="3">
    <source>
        <dbReference type="RefSeq" id="XP_019098394.1"/>
    </source>
</evidence>
<dbReference type="GeneID" id="109131679"/>
<dbReference type="Pfam" id="PF00067">
    <property type="entry name" value="p450"/>
    <property type="match status" value="1"/>
</dbReference>